<dbReference type="Pfam" id="PF20047">
    <property type="entry name" value="DUF6449"/>
    <property type="match status" value="1"/>
</dbReference>
<feature type="transmembrane region" description="Helical" evidence="1">
    <location>
        <begin position="192"/>
        <end position="212"/>
    </location>
</feature>
<keyword evidence="1" id="KW-0812">Transmembrane</keyword>
<feature type="transmembrane region" description="Helical" evidence="1">
    <location>
        <begin position="80"/>
        <end position="103"/>
    </location>
</feature>
<name>A0A9D2ART8_9FIRM</name>
<evidence type="ECO:0000259" key="2">
    <source>
        <dbReference type="Pfam" id="PF20047"/>
    </source>
</evidence>
<protein>
    <submittedName>
        <fullName evidence="3">ABC transporter permease</fullName>
    </submittedName>
</protein>
<feature type="transmembrane region" description="Helical" evidence="1">
    <location>
        <begin position="299"/>
        <end position="320"/>
    </location>
</feature>
<dbReference type="AlphaFoldDB" id="A0A9D2ART8"/>
<feature type="domain" description="DUF6449" evidence="2">
    <location>
        <begin position="477"/>
        <end position="576"/>
    </location>
</feature>
<feature type="transmembrane region" description="Helical" evidence="1">
    <location>
        <begin position="253"/>
        <end position="279"/>
    </location>
</feature>
<evidence type="ECO:0000313" key="3">
    <source>
        <dbReference type="EMBL" id="HIX47977.1"/>
    </source>
</evidence>
<evidence type="ECO:0000256" key="1">
    <source>
        <dbReference type="SAM" id="Phobius"/>
    </source>
</evidence>
<proteinExistence type="predicted"/>
<gene>
    <name evidence="3" type="ORF">H9981_03010</name>
</gene>
<reference evidence="3" key="1">
    <citation type="journal article" date="2021" name="PeerJ">
        <title>Extensive microbial diversity within the chicken gut microbiome revealed by metagenomics and culture.</title>
        <authorList>
            <person name="Gilroy R."/>
            <person name="Ravi A."/>
            <person name="Getino M."/>
            <person name="Pursley I."/>
            <person name="Horton D.L."/>
            <person name="Alikhan N.F."/>
            <person name="Baker D."/>
            <person name="Gharbi K."/>
            <person name="Hall N."/>
            <person name="Watson M."/>
            <person name="Adriaenssens E.M."/>
            <person name="Foster-Nyarko E."/>
            <person name="Jarju S."/>
            <person name="Secka A."/>
            <person name="Antonio M."/>
            <person name="Oren A."/>
            <person name="Chaudhuri R.R."/>
            <person name="La Ragione R."/>
            <person name="Hildebrand F."/>
            <person name="Pallen M.J."/>
        </authorList>
    </citation>
    <scope>NUCLEOTIDE SEQUENCE</scope>
    <source>
        <strain evidence="3">ChiSjej5B23-15282</strain>
    </source>
</reference>
<evidence type="ECO:0000313" key="4">
    <source>
        <dbReference type="Proteomes" id="UP000824243"/>
    </source>
</evidence>
<feature type="transmembrane region" description="Helical" evidence="1">
    <location>
        <begin position="20"/>
        <end position="39"/>
    </location>
</feature>
<accession>A0A9D2ART8</accession>
<sequence>MTSKISYIKLIRADIRHRGWLAALTGIGLFLGMPVFALLDIDSRSGGTAVAVDGSAAADAKLYMLEQLRGRFPGFISGSAMQYLAAAIVICAVLCALTGFGYIHSKEKLDFYHALPVKRVQWFTVRYVSGLLIFLVPYVICSGLVVAVGGANGILNGEVAAESAMAMLGGILGFLLIYHTCILAASLTGQTVTGLLASLVIAVYPAVVAYMYPALQGTFFETYTGVGGDITTALAERLSPAGMFVRLTEASGAGMAGAGMFISAAVLAAVLLAGACILYRIYPSEAAGNALAFPRTAPVFKVMICIPAALFSGFIVKAFMGIAGTRWIVVLSLLAAVLLCVLIEFIYQQDMRMLLKGWVSSVVSVAGVLIILCIFSLDLFGYDTWMPDEKKVSSIAFNPASFDVYFEYPEYYVKGGSPMVLSGGSSSDEEKEVLYRLAQTGVENLRGGMTPGELDLADSDSEIADEYVNTVFRYQMGGREVYRRYCLGREDLREALDELGKSEEFRKGIFPVFHVDSSNVESVSYRDLYGIPASAELSGEQIGKLLDAYKKDVLAADMDVFIDGDPLGEIILDIPQGAGDEIRDTVDAADADWQWGIAGENGTVSVGSFYVYGSFANTLECMEGFGYTFRTEIAPEDVTAVNLHFSGESMRSGRYKELLSALPQDVERISYEDGAEDITLWSPEDIRAVLGSLEPYNAGLLGSQRWTGDYADIQFGEGVSSYSYEIREAP</sequence>
<organism evidence="3 4">
    <name type="scientific">Candidatus Mediterraneibacter caccavium</name>
    <dbReference type="NCBI Taxonomy" id="2838661"/>
    <lineage>
        <taxon>Bacteria</taxon>
        <taxon>Bacillati</taxon>
        <taxon>Bacillota</taxon>
        <taxon>Clostridia</taxon>
        <taxon>Lachnospirales</taxon>
        <taxon>Lachnospiraceae</taxon>
        <taxon>Mediterraneibacter</taxon>
    </lineage>
</organism>
<feature type="transmembrane region" description="Helical" evidence="1">
    <location>
        <begin position="359"/>
        <end position="382"/>
    </location>
</feature>
<keyword evidence="1" id="KW-0472">Membrane</keyword>
<reference evidence="3" key="2">
    <citation type="submission" date="2021-04" db="EMBL/GenBank/DDBJ databases">
        <authorList>
            <person name="Gilroy R."/>
        </authorList>
    </citation>
    <scope>NUCLEOTIDE SEQUENCE</scope>
    <source>
        <strain evidence="3">ChiSjej5B23-15282</strain>
    </source>
</reference>
<dbReference type="InterPro" id="IPR045611">
    <property type="entry name" value="DUF6449"/>
</dbReference>
<comment type="caution">
    <text evidence="3">The sequence shown here is derived from an EMBL/GenBank/DDBJ whole genome shotgun (WGS) entry which is preliminary data.</text>
</comment>
<feature type="transmembrane region" description="Helical" evidence="1">
    <location>
        <begin position="124"/>
        <end position="151"/>
    </location>
</feature>
<dbReference type="Proteomes" id="UP000824243">
    <property type="component" value="Unassembled WGS sequence"/>
</dbReference>
<feature type="transmembrane region" description="Helical" evidence="1">
    <location>
        <begin position="163"/>
        <end position="185"/>
    </location>
</feature>
<keyword evidence="1" id="KW-1133">Transmembrane helix</keyword>
<dbReference type="EMBL" id="DXFA01000054">
    <property type="protein sequence ID" value="HIX47977.1"/>
    <property type="molecule type" value="Genomic_DNA"/>
</dbReference>
<feature type="transmembrane region" description="Helical" evidence="1">
    <location>
        <begin position="326"/>
        <end position="347"/>
    </location>
</feature>